<dbReference type="AlphaFoldDB" id="A0AAE3SXT0"/>
<feature type="signal peptide" evidence="4">
    <location>
        <begin position="1"/>
        <end position="28"/>
    </location>
</feature>
<sequence>MPAFVLLRHALSGLALAAAMLAGAQALAQPQAPAMTPAASEAAPDFVAATQQWLDAAVDQSRANQSTPLRMEVSLGALDGRLRLAPCARVEPYIPAGARLWGRSRLGLRCVDGQARWNVFLPVTVKAFGPAWVLRDNVLPGAVLGQDDAVEAQADWAAEPSPVVADPAQWVGQVASRSLLAGQPLRQSMIKPAQAFAAGSAVRVVAKGPGFEITSVAQALTAGVVGQMVRIRMDNGRMTTGVVQDAHTVQLAL</sequence>
<dbReference type="Pfam" id="PF13144">
    <property type="entry name" value="ChapFlgA"/>
    <property type="match status" value="1"/>
</dbReference>
<keyword evidence="2 4" id="KW-0732">Signal</keyword>
<evidence type="ECO:0000313" key="6">
    <source>
        <dbReference type="EMBL" id="MDA7415249.1"/>
    </source>
</evidence>
<keyword evidence="6" id="KW-0966">Cell projection</keyword>
<name>A0AAE3SXT0_9BURK</name>
<evidence type="ECO:0000256" key="4">
    <source>
        <dbReference type="SAM" id="SignalP"/>
    </source>
</evidence>
<dbReference type="InterPro" id="IPR013974">
    <property type="entry name" value="SAF"/>
</dbReference>
<dbReference type="GO" id="GO:0044780">
    <property type="term" value="P:bacterial-type flagellum assembly"/>
    <property type="evidence" value="ECO:0007669"/>
    <property type="project" value="InterPro"/>
</dbReference>
<evidence type="ECO:0000259" key="5">
    <source>
        <dbReference type="SMART" id="SM00858"/>
    </source>
</evidence>
<evidence type="ECO:0000256" key="3">
    <source>
        <dbReference type="ARBA" id="ARBA00022764"/>
    </source>
</evidence>
<reference evidence="6" key="1">
    <citation type="submission" date="2023-01" db="EMBL/GenBank/DDBJ databases">
        <title>Xenophilus mangrovi sp. nov., isolated from soil of Mangrove nature reserve.</title>
        <authorList>
            <person name="Xu S."/>
            <person name="Liu Z."/>
            <person name="Xu Y."/>
        </authorList>
    </citation>
    <scope>NUCLEOTIDE SEQUENCE</scope>
    <source>
        <strain evidence="6">YW8</strain>
    </source>
</reference>
<comment type="caution">
    <text evidence="6">The sequence shown here is derived from an EMBL/GenBank/DDBJ whole genome shotgun (WGS) entry which is preliminary data.</text>
</comment>
<evidence type="ECO:0000313" key="7">
    <source>
        <dbReference type="Proteomes" id="UP001212602"/>
    </source>
</evidence>
<dbReference type="Gene3D" id="3.90.1210.10">
    <property type="entry name" value="Antifreeze-like/N-acetylneuraminic acid synthase C-terminal domain"/>
    <property type="match status" value="1"/>
</dbReference>
<evidence type="ECO:0000256" key="1">
    <source>
        <dbReference type="ARBA" id="ARBA00004418"/>
    </source>
</evidence>
<dbReference type="Proteomes" id="UP001212602">
    <property type="component" value="Unassembled WGS sequence"/>
</dbReference>
<dbReference type="NCBIfam" id="TIGR03170">
    <property type="entry name" value="flgA_cterm"/>
    <property type="match status" value="1"/>
</dbReference>
<keyword evidence="6" id="KW-0282">Flagellum</keyword>
<dbReference type="Pfam" id="PF17656">
    <property type="entry name" value="ChapFlgA_N"/>
    <property type="match status" value="1"/>
</dbReference>
<protein>
    <submittedName>
        <fullName evidence="6">Flagellar basal body P-ring formation chaperone FlgA</fullName>
    </submittedName>
</protein>
<evidence type="ECO:0000256" key="2">
    <source>
        <dbReference type="ARBA" id="ARBA00022729"/>
    </source>
</evidence>
<dbReference type="SMART" id="SM00858">
    <property type="entry name" value="SAF"/>
    <property type="match status" value="1"/>
</dbReference>
<dbReference type="InterPro" id="IPR041231">
    <property type="entry name" value="FlgA_N"/>
</dbReference>
<dbReference type="GO" id="GO:0042597">
    <property type="term" value="C:periplasmic space"/>
    <property type="evidence" value="ECO:0007669"/>
    <property type="project" value="UniProtKB-SubCell"/>
</dbReference>
<organism evidence="6 7">
    <name type="scientific">Xenophilus arseniciresistens</name>
    <dbReference type="NCBI Taxonomy" id="1283306"/>
    <lineage>
        <taxon>Bacteria</taxon>
        <taxon>Pseudomonadati</taxon>
        <taxon>Pseudomonadota</taxon>
        <taxon>Betaproteobacteria</taxon>
        <taxon>Burkholderiales</taxon>
        <taxon>Comamonadaceae</taxon>
        <taxon>Xenophilus</taxon>
    </lineage>
</organism>
<accession>A0AAE3SXT0</accession>
<proteinExistence type="predicted"/>
<feature type="domain" description="SAF" evidence="5">
    <location>
        <begin position="129"/>
        <end position="191"/>
    </location>
</feature>
<keyword evidence="3" id="KW-0574">Periplasm</keyword>
<dbReference type="RefSeq" id="WP_271426509.1">
    <property type="nucleotide sequence ID" value="NZ_JAQIPB010000001.1"/>
</dbReference>
<dbReference type="InterPro" id="IPR039246">
    <property type="entry name" value="Flagellar_FlgA"/>
</dbReference>
<keyword evidence="7" id="KW-1185">Reference proteome</keyword>
<dbReference type="PANTHER" id="PTHR36307:SF1">
    <property type="entry name" value="FLAGELLA BASAL BODY P-RING FORMATION PROTEIN FLGA"/>
    <property type="match status" value="1"/>
</dbReference>
<dbReference type="PANTHER" id="PTHR36307">
    <property type="entry name" value="FLAGELLA BASAL BODY P-RING FORMATION PROTEIN FLGA"/>
    <property type="match status" value="1"/>
</dbReference>
<feature type="chain" id="PRO_5042101955" evidence="4">
    <location>
        <begin position="29"/>
        <end position="253"/>
    </location>
</feature>
<dbReference type="Gene3D" id="2.30.30.760">
    <property type="match status" value="1"/>
</dbReference>
<gene>
    <name evidence="6" type="primary">flgA</name>
    <name evidence="6" type="ORF">PGB34_02625</name>
</gene>
<comment type="subcellular location">
    <subcellularLocation>
        <location evidence="1">Periplasm</location>
    </subcellularLocation>
</comment>
<keyword evidence="6" id="KW-0969">Cilium</keyword>
<dbReference type="CDD" id="cd11614">
    <property type="entry name" value="SAF_CpaB_FlgA_like"/>
    <property type="match status" value="1"/>
</dbReference>
<dbReference type="EMBL" id="JAQIPB010000001">
    <property type="protein sequence ID" value="MDA7415249.1"/>
    <property type="molecule type" value="Genomic_DNA"/>
</dbReference>
<dbReference type="InterPro" id="IPR017585">
    <property type="entry name" value="SAF_FlgA"/>
</dbReference>